<reference evidence="3" key="1">
    <citation type="submission" date="2023-07" db="EMBL/GenBank/DDBJ databases">
        <title>The genome sequence of Rhodocytophaga aerolata KACC 12507.</title>
        <authorList>
            <person name="Zhang X."/>
        </authorList>
    </citation>
    <scope>NUCLEOTIDE SEQUENCE</scope>
    <source>
        <strain evidence="3">KACC 12507</strain>
    </source>
</reference>
<proteinExistence type="predicted"/>
<dbReference type="EMBL" id="JAUKPO010000005">
    <property type="protein sequence ID" value="MDO1446723.1"/>
    <property type="molecule type" value="Genomic_DNA"/>
</dbReference>
<dbReference type="RefSeq" id="WP_302037528.1">
    <property type="nucleotide sequence ID" value="NZ_JAUKPO010000005.1"/>
</dbReference>
<feature type="compositionally biased region" description="Basic and acidic residues" evidence="1">
    <location>
        <begin position="569"/>
        <end position="581"/>
    </location>
</feature>
<feature type="region of interest" description="Disordered" evidence="1">
    <location>
        <begin position="563"/>
        <end position="600"/>
    </location>
</feature>
<dbReference type="Proteomes" id="UP001168528">
    <property type="component" value="Unassembled WGS sequence"/>
</dbReference>
<evidence type="ECO:0000256" key="1">
    <source>
        <dbReference type="SAM" id="MobiDB-lite"/>
    </source>
</evidence>
<evidence type="ECO:0000313" key="4">
    <source>
        <dbReference type="Proteomes" id="UP001168528"/>
    </source>
</evidence>
<keyword evidence="4" id="KW-1185">Reference proteome</keyword>
<gene>
    <name evidence="3" type="ORF">Q0590_10700</name>
</gene>
<evidence type="ECO:0000313" key="3">
    <source>
        <dbReference type="EMBL" id="MDO1446723.1"/>
    </source>
</evidence>
<accession>A0ABT8R624</accession>
<dbReference type="Pfam" id="PF04738">
    <property type="entry name" value="Lant_dehydr_N"/>
    <property type="match status" value="1"/>
</dbReference>
<organism evidence="3 4">
    <name type="scientific">Rhodocytophaga aerolata</name>
    <dbReference type="NCBI Taxonomy" id="455078"/>
    <lineage>
        <taxon>Bacteria</taxon>
        <taxon>Pseudomonadati</taxon>
        <taxon>Bacteroidota</taxon>
        <taxon>Cytophagia</taxon>
        <taxon>Cytophagales</taxon>
        <taxon>Rhodocytophagaceae</taxon>
        <taxon>Rhodocytophaga</taxon>
    </lineage>
</organism>
<name>A0ABT8R624_9BACT</name>
<feature type="domain" description="Lantibiotic dehydratase N-terminal" evidence="2">
    <location>
        <begin position="139"/>
        <end position="896"/>
    </location>
</feature>
<comment type="caution">
    <text evidence="3">The sequence shown here is derived from an EMBL/GenBank/DDBJ whole genome shotgun (WGS) entry which is preliminary data.</text>
</comment>
<sequence length="978" mass="112093">MQVFPYILTRIGGGSLKNLTQVNTSQLLGCLEKLQALQEQKELAKQALCDTLLTYNKTLADSKAQNHIQNVRRDIFNNRPLKPAAIWQARQHLPASLAATLDSYLALVAGIQQAEENAGSVYQQVCTTIRLHLQQLATDENLQKGLVLSSQPLLQALTQYVQKNPGEFKKKEFQTEQSLLKYLTRMYTKTSPFSTFTSLAVSTLSQSASRAIQVGYSEGRSGQVVGHIRVNNQLFRYLKDLFAASREIYVHLRLRPNPTIAREAGQLVYLTNHQNVEAFQRIPNNAVLGLVLELMQQQPAGIRFSALVEQVCDYVDASEKAIEQYIRQLIGYGFVEFDLGVSGTDPDWDTKLIAELSYLQQQKVAYIDELLYALQEVRRLAGEYAFAAADKRQHLLSEAFKQFRGICMKLHEAAGLPEMERKTLEELQQALYLKRQEAEKLNKLPALEKQPSLLVAEREPVAQTSSEEIAFEHKSSTFFHFKAEQLFYEDATRELTIEYKAGTVKKFISALADLLQQLRLFQGMTDEREQMKQYFLQKYGAGNRISLLTFYEDFYRDIKRPEAQNQLQKRKETQKNTHLAEESSIPEKANPPTASTDKEDIPRQAQLKQWMQHMGAAFRNQAMTQKDQLEVSLGLLQQLNEQPLFQRNTKKESNSYGAFVQWYQEKDEAGEWQLKGVLNACFSGYGKMISRFLHVFPQEVTAATREWNRQLQGKDELFIENGDASYFNANLHPPLMPYEIRTPGGHTSLPIEKQLPVTEFDVCLDEEANELKLLHRPTGKRAYVFDLGFQGQGGRSPLFQLLDKFTKAQYLSVYPLLAAINKVTEKTQVTETHAGEKKIQVLPRIVYAESIILQRKAWIVSKEWLPFRQPGMSDWQYYAAIQTWRRAQEIPDEVYVKISSTRNTSEKEPEPGKKLGRDDYKPQYINFTDPLLVHLFEKLLGKVPESLKIEEMLPASHQVTQITNQPFVTECVVQWYDY</sequence>
<protein>
    <submittedName>
        <fullName evidence="3">Lantibiotic dehydratase</fullName>
    </submittedName>
</protein>
<evidence type="ECO:0000259" key="2">
    <source>
        <dbReference type="Pfam" id="PF04738"/>
    </source>
</evidence>
<dbReference type="InterPro" id="IPR006827">
    <property type="entry name" value="Lant_deHydtase_N"/>
</dbReference>